<dbReference type="Pfam" id="PF08268">
    <property type="entry name" value="FBA_3"/>
    <property type="match status" value="1"/>
</dbReference>
<proteinExistence type="predicted"/>
<dbReference type="Proteomes" id="UP000554482">
    <property type="component" value="Unassembled WGS sequence"/>
</dbReference>
<dbReference type="SUPFAM" id="SSF81383">
    <property type="entry name" value="F-box domain"/>
    <property type="match status" value="1"/>
</dbReference>
<dbReference type="Gene3D" id="1.20.1280.50">
    <property type="match status" value="1"/>
</dbReference>
<dbReference type="InterPro" id="IPR050796">
    <property type="entry name" value="SCF_F-box_component"/>
</dbReference>
<dbReference type="InterPro" id="IPR036047">
    <property type="entry name" value="F-box-like_dom_sf"/>
</dbReference>
<dbReference type="InterPro" id="IPR013187">
    <property type="entry name" value="F-box-assoc_dom_typ3"/>
</dbReference>
<keyword evidence="3" id="KW-1185">Reference proteome</keyword>
<evidence type="ECO:0000259" key="1">
    <source>
        <dbReference type="PROSITE" id="PS50181"/>
    </source>
</evidence>
<dbReference type="CDD" id="cd22157">
    <property type="entry name" value="F-box_AtFBW1-like"/>
    <property type="match status" value="1"/>
</dbReference>
<protein>
    <submittedName>
        <fullName evidence="2">F-box protein cpr1</fullName>
    </submittedName>
</protein>
<accession>A0A7J6WK66</accession>
<dbReference type="PANTHER" id="PTHR31672:SF13">
    <property type="entry name" value="F-BOX PROTEIN CPR30-LIKE"/>
    <property type="match status" value="1"/>
</dbReference>
<dbReference type="NCBIfam" id="TIGR01640">
    <property type="entry name" value="F_box_assoc_1"/>
    <property type="match status" value="1"/>
</dbReference>
<evidence type="ECO:0000313" key="2">
    <source>
        <dbReference type="EMBL" id="KAF5196855.1"/>
    </source>
</evidence>
<evidence type="ECO:0000313" key="3">
    <source>
        <dbReference type="Proteomes" id="UP000554482"/>
    </source>
</evidence>
<dbReference type="SMART" id="SM00256">
    <property type="entry name" value="FBOX"/>
    <property type="match status" value="1"/>
</dbReference>
<name>A0A7J6WK66_THATH</name>
<feature type="domain" description="F-box" evidence="1">
    <location>
        <begin position="11"/>
        <end position="57"/>
    </location>
</feature>
<dbReference type="AlphaFoldDB" id="A0A7J6WK66"/>
<dbReference type="InterPro" id="IPR001810">
    <property type="entry name" value="F-box_dom"/>
</dbReference>
<comment type="caution">
    <text evidence="2">The sequence shown here is derived from an EMBL/GenBank/DDBJ whole genome shotgun (WGS) entry which is preliminary data.</text>
</comment>
<dbReference type="Pfam" id="PF00646">
    <property type="entry name" value="F-box"/>
    <property type="match status" value="1"/>
</dbReference>
<dbReference type="PANTHER" id="PTHR31672">
    <property type="entry name" value="BNACNNG10540D PROTEIN"/>
    <property type="match status" value="1"/>
</dbReference>
<reference evidence="2 3" key="1">
    <citation type="submission" date="2020-06" db="EMBL/GenBank/DDBJ databases">
        <title>Transcriptomic and genomic resources for Thalictrum thalictroides and T. hernandezii: Facilitating candidate gene discovery in an emerging model plant lineage.</title>
        <authorList>
            <person name="Arias T."/>
            <person name="Riano-Pachon D.M."/>
            <person name="Di Stilio V.S."/>
        </authorList>
    </citation>
    <scope>NUCLEOTIDE SEQUENCE [LARGE SCALE GENOMIC DNA]</scope>
    <source>
        <strain evidence="3">cv. WT478/WT964</strain>
        <tissue evidence="2">Leaves</tissue>
    </source>
</reference>
<dbReference type="EMBL" id="JABWDY010015427">
    <property type="protein sequence ID" value="KAF5196855.1"/>
    <property type="molecule type" value="Genomic_DNA"/>
</dbReference>
<dbReference type="OrthoDB" id="5314306at2759"/>
<dbReference type="InterPro" id="IPR017451">
    <property type="entry name" value="F-box-assoc_interact_dom"/>
</dbReference>
<gene>
    <name evidence="2" type="ORF">FRX31_013557</name>
</gene>
<organism evidence="2 3">
    <name type="scientific">Thalictrum thalictroides</name>
    <name type="common">Rue-anemone</name>
    <name type="synonym">Anemone thalictroides</name>
    <dbReference type="NCBI Taxonomy" id="46969"/>
    <lineage>
        <taxon>Eukaryota</taxon>
        <taxon>Viridiplantae</taxon>
        <taxon>Streptophyta</taxon>
        <taxon>Embryophyta</taxon>
        <taxon>Tracheophyta</taxon>
        <taxon>Spermatophyta</taxon>
        <taxon>Magnoliopsida</taxon>
        <taxon>Ranunculales</taxon>
        <taxon>Ranunculaceae</taxon>
        <taxon>Thalictroideae</taxon>
        <taxon>Thalictrum</taxon>
    </lineage>
</organism>
<dbReference type="PROSITE" id="PS50181">
    <property type="entry name" value="FBOX"/>
    <property type="match status" value="1"/>
</dbReference>
<sequence>MEDDNNNKQKMSISINLPDEIILEIILCLPIKSLIRFRCVNKTWLQLLTNDSQFAQLYLTKSGKNKPIFLALRRKQEREPFSSSAVELRSDSGKLAAVPLELPFYSNSFYKIGGIRNGLILVSLYDDKQNLIIWNPLTNDYIVIPYPPIVIPRSAHCGLITSFGFGFIQATNQYKVIRFCDCYEDLLHPKSHVSVYTLGVDSSWRNLKDISYHSIVQNCTAPLVNGALHWNADIYHLSFDSNILTFNMKDEIFGEIPYPKHIYASRPHTIYNLYDTVGELDGLLCMLIRDWEENIQVWVMKEYGVTNSWTKQYTIGQPDISGRFTFMQPIGVPQKEKTLLQIRTDTPQVILYNPETKSITDLKEFGLHLYAAYAYTPSLISPRVISGDGDLLAVRHTVYTSPISPRATKEGVGVRLARRRRQKELAKKVVTRERWNV</sequence>